<gene>
    <name evidence="1" type="ORF">H4N64_36365</name>
</gene>
<dbReference type="RefSeq" id="WP_186286863.1">
    <property type="nucleotide sequence ID" value="NZ_JACMSF010000061.1"/>
</dbReference>
<name>A0A7X1JA11_9ACTN</name>
<keyword evidence="2" id="KW-1185">Reference proteome</keyword>
<dbReference type="AlphaFoldDB" id="A0A7X1JA11"/>
<organism evidence="1 2">
    <name type="scientific">Streptomyces cupreus</name>
    <dbReference type="NCBI Taxonomy" id="2759956"/>
    <lineage>
        <taxon>Bacteria</taxon>
        <taxon>Bacillati</taxon>
        <taxon>Actinomycetota</taxon>
        <taxon>Actinomycetes</taxon>
        <taxon>Kitasatosporales</taxon>
        <taxon>Streptomycetaceae</taxon>
        <taxon>Streptomyces</taxon>
    </lineage>
</organism>
<accession>A0A7X1JA11</accession>
<reference evidence="1 2" key="1">
    <citation type="submission" date="2020-08" db="EMBL/GenBank/DDBJ databases">
        <title>Streptomyces sp. PSKA01 genome sequencing and assembly.</title>
        <authorList>
            <person name="Mandal S."/>
            <person name="Maiti P.K."/>
            <person name="Das P."/>
        </authorList>
    </citation>
    <scope>NUCLEOTIDE SEQUENCE [LARGE SCALE GENOMIC DNA]</scope>
    <source>
        <strain evidence="1 2">PSKA01</strain>
    </source>
</reference>
<comment type="caution">
    <text evidence="1">The sequence shown here is derived from an EMBL/GenBank/DDBJ whole genome shotgun (WGS) entry which is preliminary data.</text>
</comment>
<evidence type="ECO:0000313" key="2">
    <source>
        <dbReference type="Proteomes" id="UP000584670"/>
    </source>
</evidence>
<dbReference type="Proteomes" id="UP000584670">
    <property type="component" value="Unassembled WGS sequence"/>
</dbReference>
<evidence type="ECO:0008006" key="3">
    <source>
        <dbReference type="Google" id="ProtNLM"/>
    </source>
</evidence>
<sequence>MYADNHLAEPENRLVVRQLEKEWEDALAAQQRLGEDYDRFARSSPHFLTPAERQTITALAGDIEGLWRADSTTTADRKEIVRAVVDKVVVTVLGTSERVNVTIVWAGGTTTSEQLVRPVQRLEQLSYYPQLTDRIRELAGQGIGASGIADRLEAEGFRPAKGGKRISAATVRDLMRRLACPAGRTHRHRPAPPGEEPGPDEWWLKHLAAELDMTTSTLYAWINRGWITTRRESCWPHRLIAHADQRELTELRERRTRPPGWYSRRIWTETAETAQQPTP</sequence>
<protein>
    <recommendedName>
        <fullName evidence="3">Recombinase family protein</fullName>
    </recommendedName>
</protein>
<proteinExistence type="predicted"/>
<evidence type="ECO:0000313" key="1">
    <source>
        <dbReference type="EMBL" id="MBC2906901.1"/>
    </source>
</evidence>
<dbReference type="EMBL" id="JACMSF010000061">
    <property type="protein sequence ID" value="MBC2906901.1"/>
    <property type="molecule type" value="Genomic_DNA"/>
</dbReference>